<accession>A0A1B6GFY3</accession>
<gene>
    <name evidence="2" type="ORF">g.22826</name>
</gene>
<evidence type="ECO:0000256" key="1">
    <source>
        <dbReference type="SAM" id="Coils"/>
    </source>
</evidence>
<feature type="coiled-coil region" evidence="1">
    <location>
        <begin position="119"/>
        <end position="158"/>
    </location>
</feature>
<feature type="coiled-coil region" evidence="1">
    <location>
        <begin position="281"/>
        <end position="341"/>
    </location>
</feature>
<dbReference type="AlphaFoldDB" id="A0A1B6GFY3"/>
<protein>
    <submittedName>
        <fullName evidence="2">Uncharacterized protein</fullName>
    </submittedName>
</protein>
<reference evidence="2" key="1">
    <citation type="submission" date="2015-11" db="EMBL/GenBank/DDBJ databases">
        <title>De novo transcriptome assembly of four potential Pierce s Disease insect vectors from Arizona vineyards.</title>
        <authorList>
            <person name="Tassone E.E."/>
        </authorList>
    </citation>
    <scope>NUCLEOTIDE SEQUENCE</scope>
</reference>
<keyword evidence="1" id="KW-0175">Coiled coil</keyword>
<organism evidence="2">
    <name type="scientific">Cuerna arida</name>
    <dbReference type="NCBI Taxonomy" id="1464854"/>
    <lineage>
        <taxon>Eukaryota</taxon>
        <taxon>Metazoa</taxon>
        <taxon>Ecdysozoa</taxon>
        <taxon>Arthropoda</taxon>
        <taxon>Hexapoda</taxon>
        <taxon>Insecta</taxon>
        <taxon>Pterygota</taxon>
        <taxon>Neoptera</taxon>
        <taxon>Paraneoptera</taxon>
        <taxon>Hemiptera</taxon>
        <taxon>Auchenorrhyncha</taxon>
        <taxon>Membracoidea</taxon>
        <taxon>Cicadellidae</taxon>
        <taxon>Cicadellinae</taxon>
        <taxon>Proconiini</taxon>
        <taxon>Cuerna</taxon>
    </lineage>
</organism>
<dbReference type="EMBL" id="GECZ01008407">
    <property type="protein sequence ID" value="JAS61362.1"/>
    <property type="molecule type" value="Transcribed_RNA"/>
</dbReference>
<evidence type="ECO:0000313" key="2">
    <source>
        <dbReference type="EMBL" id="JAS61362.1"/>
    </source>
</evidence>
<proteinExistence type="predicted"/>
<feature type="coiled-coil region" evidence="1">
    <location>
        <begin position="184"/>
        <end position="211"/>
    </location>
</feature>
<name>A0A1B6GFY3_9HEMI</name>
<sequence length="485" mass="57504">MFGKPYHKMPVSSWMIPGGNRDRKRSLMKAQKYPMVSAIKRNLGGPLSEVFFSFLTHQQQDFIGYTPKLKGPGEEIWVSPSDILQNHVVLTPPYTNRLKQAMTHQGIMKLGKEVEAKLLKQYENEIREEYIEKEKVLREELKDKVVEAIIRDREYQEQSKSNTLQKATTDLTNTFQEVLSSTVAELLEESCWKLQEEVNRTQQEMEEELCQAVNQRSDYLSRQFEFQLAWRENELLMKFQDEFKKLKHIFAQRLEKLYASCLKMMKTKEAEMEANHVTDLIIRAAEQALKHHEEKNELENNFENWFMKYFDDEIIAREFSVLNMENEIRLLKEKCERREHQMREVFRHFQKFINFALKEKPGQAEFLLSLEKELQEFSKAKSGDKEIEHMARMIIEFIIKTITDTREQEKVFEVIKQESVEMTLDDFRDKIHKKRTAQRALKLEGEKNSTALSENLFKRLEKKSLADMFEKSPSMVPLIMASKKT</sequence>